<reference evidence="1 2" key="1">
    <citation type="journal article" date="2018" name="J. Allergy Clin. Immunol.">
        <title>High-quality assembly of Dermatophagoides pteronyssinus genome and transcriptome reveals a wide range of novel allergens.</title>
        <authorList>
            <person name="Liu X.Y."/>
            <person name="Yang K.Y."/>
            <person name="Wang M.Q."/>
            <person name="Kwok J.S."/>
            <person name="Zeng X."/>
            <person name="Yang Z."/>
            <person name="Xiao X.J."/>
            <person name="Lau C.P."/>
            <person name="Li Y."/>
            <person name="Huang Z.M."/>
            <person name="Ba J.G."/>
            <person name="Yim A.K."/>
            <person name="Ouyang C.Y."/>
            <person name="Ngai S.M."/>
            <person name="Chan T.F."/>
            <person name="Leung E.L."/>
            <person name="Liu L."/>
            <person name="Liu Z.G."/>
            <person name="Tsui S.K."/>
        </authorList>
    </citation>
    <scope>NUCLEOTIDE SEQUENCE [LARGE SCALE GENOMIC DNA]</scope>
    <source>
        <strain evidence="1">Derp</strain>
    </source>
</reference>
<keyword evidence="2" id="KW-1185">Reference proteome</keyword>
<name>A0ABQ8J5L6_DERPT</name>
<dbReference type="Proteomes" id="UP000887458">
    <property type="component" value="Unassembled WGS sequence"/>
</dbReference>
<sequence>MINAELTEPPSTNKQTPLIKLAASLAKYATALAQSNGSPIRPTGYERAAISAIRSVLRSLFCTLLNIGFCAATLDTLTILPCVLAKNGIANLESYDLRISFDRFFSHQNLRCNVFVADEKQNK</sequence>
<protein>
    <submittedName>
        <fullName evidence="1">Uncharacterized protein</fullName>
    </submittedName>
</protein>
<evidence type="ECO:0000313" key="1">
    <source>
        <dbReference type="EMBL" id="KAH9417862.1"/>
    </source>
</evidence>
<gene>
    <name evidence="1" type="ORF">DERP_013122</name>
</gene>
<accession>A0ABQ8J5L6</accession>
<comment type="caution">
    <text evidence="1">The sequence shown here is derived from an EMBL/GenBank/DDBJ whole genome shotgun (WGS) entry which is preliminary data.</text>
</comment>
<evidence type="ECO:0000313" key="2">
    <source>
        <dbReference type="Proteomes" id="UP000887458"/>
    </source>
</evidence>
<reference evidence="1 2" key="2">
    <citation type="journal article" date="2022" name="Mol. Biol. Evol.">
        <title>Comparative Genomics Reveals Insights into the Divergent Evolution of Astigmatic Mites and Household Pest Adaptations.</title>
        <authorList>
            <person name="Xiong Q."/>
            <person name="Wan A.T."/>
            <person name="Liu X."/>
            <person name="Fung C.S."/>
            <person name="Xiao X."/>
            <person name="Malainual N."/>
            <person name="Hou J."/>
            <person name="Wang L."/>
            <person name="Wang M."/>
            <person name="Yang K.Y."/>
            <person name="Cui Y."/>
            <person name="Leung E.L."/>
            <person name="Nong W."/>
            <person name="Shin S.K."/>
            <person name="Au S.W."/>
            <person name="Jeong K.Y."/>
            <person name="Chew F.T."/>
            <person name="Hui J.H."/>
            <person name="Leung T.F."/>
            <person name="Tungtrongchitr A."/>
            <person name="Zhong N."/>
            <person name="Liu Z."/>
            <person name="Tsui S.K."/>
        </authorList>
    </citation>
    <scope>NUCLEOTIDE SEQUENCE [LARGE SCALE GENOMIC DNA]</scope>
    <source>
        <strain evidence="1">Derp</strain>
    </source>
</reference>
<dbReference type="EMBL" id="NJHN03000072">
    <property type="protein sequence ID" value="KAH9417862.1"/>
    <property type="molecule type" value="Genomic_DNA"/>
</dbReference>
<organism evidence="1 2">
    <name type="scientific">Dermatophagoides pteronyssinus</name>
    <name type="common">European house dust mite</name>
    <dbReference type="NCBI Taxonomy" id="6956"/>
    <lineage>
        <taxon>Eukaryota</taxon>
        <taxon>Metazoa</taxon>
        <taxon>Ecdysozoa</taxon>
        <taxon>Arthropoda</taxon>
        <taxon>Chelicerata</taxon>
        <taxon>Arachnida</taxon>
        <taxon>Acari</taxon>
        <taxon>Acariformes</taxon>
        <taxon>Sarcoptiformes</taxon>
        <taxon>Astigmata</taxon>
        <taxon>Psoroptidia</taxon>
        <taxon>Analgoidea</taxon>
        <taxon>Pyroglyphidae</taxon>
        <taxon>Dermatophagoidinae</taxon>
        <taxon>Dermatophagoides</taxon>
    </lineage>
</organism>
<proteinExistence type="predicted"/>